<comment type="caution">
    <text evidence="8">The sequence shown here is derived from an EMBL/GenBank/DDBJ whole genome shotgun (WGS) entry which is preliminary data.</text>
</comment>
<gene>
    <name evidence="8" type="primary">amrS</name>
    <name evidence="8" type="ORF">ENV62_06440</name>
</gene>
<dbReference type="PIRSF" id="PIRSF004869">
    <property type="entry name" value="PflX_prd"/>
    <property type="match status" value="1"/>
</dbReference>
<dbReference type="GO" id="GO:0046872">
    <property type="term" value="F:metal ion binding"/>
    <property type="evidence" value="ECO:0007669"/>
    <property type="project" value="UniProtKB-KW"/>
</dbReference>
<dbReference type="EMBL" id="DTHB01000043">
    <property type="protein sequence ID" value="HGB14855.1"/>
    <property type="molecule type" value="Genomic_DNA"/>
</dbReference>
<dbReference type="InterPro" id="IPR027596">
    <property type="entry name" value="AmmeMemoSam_rS"/>
</dbReference>
<dbReference type="InterPro" id="IPR016431">
    <property type="entry name" value="Pyrv-formate_lyase-activ_prd"/>
</dbReference>
<protein>
    <submittedName>
        <fullName evidence="8">AmmeMemoRadiSam system radical SAM enzyme</fullName>
    </submittedName>
</protein>
<feature type="binding site" evidence="6">
    <location>
        <position position="86"/>
    </location>
    <ligand>
        <name>[4Fe-4S] cluster</name>
        <dbReference type="ChEBI" id="CHEBI:49883"/>
        <note>4Fe-4S-S-AdoMet</note>
    </ligand>
</feature>
<dbReference type="Pfam" id="PF04055">
    <property type="entry name" value="Radical_SAM"/>
    <property type="match status" value="1"/>
</dbReference>
<feature type="binding site" evidence="6">
    <location>
        <position position="89"/>
    </location>
    <ligand>
        <name>[4Fe-4S] cluster</name>
        <dbReference type="ChEBI" id="CHEBI:49883"/>
        <note>4Fe-4S-S-AdoMet</note>
    </ligand>
</feature>
<keyword evidence="4 6" id="KW-0408">Iron</keyword>
<dbReference type="SFLD" id="SFLDG01101">
    <property type="entry name" value="Uncharacterised_Radical_SAM_Su"/>
    <property type="match status" value="1"/>
</dbReference>
<dbReference type="GO" id="GO:0003824">
    <property type="term" value="F:catalytic activity"/>
    <property type="evidence" value="ECO:0007669"/>
    <property type="project" value="InterPro"/>
</dbReference>
<dbReference type="SMART" id="SM00729">
    <property type="entry name" value="Elp3"/>
    <property type="match status" value="1"/>
</dbReference>
<evidence type="ECO:0000256" key="4">
    <source>
        <dbReference type="ARBA" id="ARBA00023004"/>
    </source>
</evidence>
<keyword evidence="5 6" id="KW-0411">Iron-sulfur</keyword>
<dbReference type="InterPro" id="IPR007197">
    <property type="entry name" value="rSAM"/>
</dbReference>
<proteinExistence type="predicted"/>
<dbReference type="InterPro" id="IPR058240">
    <property type="entry name" value="rSAM_sf"/>
</dbReference>
<name>A0A7C3WRT9_9BACT</name>
<dbReference type="InterPro" id="IPR034457">
    <property type="entry name" value="Organic_radical-activating"/>
</dbReference>
<evidence type="ECO:0000256" key="5">
    <source>
        <dbReference type="ARBA" id="ARBA00023014"/>
    </source>
</evidence>
<feature type="binding site" evidence="6">
    <location>
        <position position="82"/>
    </location>
    <ligand>
        <name>[4Fe-4S] cluster</name>
        <dbReference type="ChEBI" id="CHEBI:49883"/>
        <note>4Fe-4S-S-AdoMet</note>
    </ligand>
</feature>
<dbReference type="InterPro" id="IPR006638">
    <property type="entry name" value="Elp3/MiaA/NifB-like_rSAM"/>
</dbReference>
<accession>A0A7C3WRT9</accession>
<dbReference type="Gene3D" id="3.20.20.70">
    <property type="entry name" value="Aldolase class I"/>
    <property type="match status" value="1"/>
</dbReference>
<evidence type="ECO:0000313" key="8">
    <source>
        <dbReference type="EMBL" id="HGB14855.1"/>
    </source>
</evidence>
<evidence type="ECO:0000256" key="1">
    <source>
        <dbReference type="ARBA" id="ARBA00022485"/>
    </source>
</evidence>
<evidence type="ECO:0000256" key="6">
    <source>
        <dbReference type="PIRSR" id="PIRSR004869-50"/>
    </source>
</evidence>
<reference evidence="8" key="1">
    <citation type="journal article" date="2020" name="mSystems">
        <title>Genome- and Community-Level Interaction Insights into Carbon Utilization and Element Cycling Functions of Hydrothermarchaeota in Hydrothermal Sediment.</title>
        <authorList>
            <person name="Zhou Z."/>
            <person name="Liu Y."/>
            <person name="Xu W."/>
            <person name="Pan J."/>
            <person name="Luo Z.H."/>
            <person name="Li M."/>
        </authorList>
    </citation>
    <scope>NUCLEOTIDE SEQUENCE [LARGE SCALE GENOMIC DNA]</scope>
    <source>
        <strain evidence="8">SpSt-776</strain>
    </source>
</reference>
<dbReference type="GO" id="GO:0051539">
    <property type="term" value="F:4 iron, 4 sulfur cluster binding"/>
    <property type="evidence" value="ECO:0007669"/>
    <property type="project" value="UniProtKB-KW"/>
</dbReference>
<dbReference type="PROSITE" id="PS51918">
    <property type="entry name" value="RADICAL_SAM"/>
    <property type="match status" value="1"/>
</dbReference>
<dbReference type="SFLD" id="SFLDS00029">
    <property type="entry name" value="Radical_SAM"/>
    <property type="match status" value="1"/>
</dbReference>
<keyword evidence="2 6" id="KW-0949">S-adenosyl-L-methionine</keyword>
<evidence type="ECO:0000256" key="2">
    <source>
        <dbReference type="ARBA" id="ARBA00022691"/>
    </source>
</evidence>
<sequence>MYEARFYEKLEDQKVQCHLCAHECKIDPGKRGICQVRENRDGTLYSMVYGRVIAENIDPIEKKPLFHFLPGSRSYSIATVGCNFQCLHCQNYDISQYPRHHKGRIIGEPRTPQQIVDQALASRSLSISYTYTEPTIFMEFAQDVGRLAKEKGIRNVFVSNGFMTEQSARALAEFVDADNVDLKSFRDDFYRKISKARLQPVLDTIERLKKLGVWLEVTTLVIPGLNDSDEELTQIAHFVKEVGVDIPWHVSAFYPTYQMLDRPRTPASTLFRAREIGLKAGLRYVYTGNIPGQGGESTSCYQCGELLIDRVGYTIRGFILQDGKCPKCQAVIDGVWK</sequence>
<evidence type="ECO:0000256" key="3">
    <source>
        <dbReference type="ARBA" id="ARBA00022723"/>
    </source>
</evidence>
<keyword evidence="3 6" id="KW-0479">Metal-binding</keyword>
<dbReference type="InterPro" id="IPR013785">
    <property type="entry name" value="Aldolase_TIM"/>
</dbReference>
<dbReference type="AlphaFoldDB" id="A0A7C3WRT9"/>
<dbReference type="PANTHER" id="PTHR30352">
    <property type="entry name" value="PYRUVATE FORMATE-LYASE-ACTIVATING ENZYME"/>
    <property type="match status" value="1"/>
</dbReference>
<evidence type="ECO:0000259" key="7">
    <source>
        <dbReference type="PROSITE" id="PS51918"/>
    </source>
</evidence>
<feature type="domain" description="Radical SAM core" evidence="7">
    <location>
        <begin position="67"/>
        <end position="283"/>
    </location>
</feature>
<dbReference type="PANTHER" id="PTHR30352:SF5">
    <property type="entry name" value="PYRUVATE FORMATE-LYASE 1-ACTIVATING ENZYME"/>
    <property type="match status" value="1"/>
</dbReference>
<comment type="cofactor">
    <cofactor evidence="6">
        <name>[4Fe-4S] cluster</name>
        <dbReference type="ChEBI" id="CHEBI:49883"/>
    </cofactor>
    <text evidence="6">Binds 1 [4Fe-4S] cluster. The cluster is coordinated with 3 cysteines and an exchangeable S-adenosyl-L-methionine.</text>
</comment>
<dbReference type="CDD" id="cd01335">
    <property type="entry name" value="Radical_SAM"/>
    <property type="match status" value="1"/>
</dbReference>
<dbReference type="NCBIfam" id="TIGR04337">
    <property type="entry name" value="AmmeMemoSam_rS"/>
    <property type="match status" value="1"/>
</dbReference>
<dbReference type="SUPFAM" id="SSF102114">
    <property type="entry name" value="Radical SAM enzymes"/>
    <property type="match status" value="1"/>
</dbReference>
<keyword evidence="1" id="KW-0004">4Fe-4S</keyword>
<organism evidence="8">
    <name type="scientific">Desulfobacca acetoxidans</name>
    <dbReference type="NCBI Taxonomy" id="60893"/>
    <lineage>
        <taxon>Bacteria</taxon>
        <taxon>Pseudomonadati</taxon>
        <taxon>Thermodesulfobacteriota</taxon>
        <taxon>Desulfobaccia</taxon>
        <taxon>Desulfobaccales</taxon>
        <taxon>Desulfobaccaceae</taxon>
        <taxon>Desulfobacca</taxon>
    </lineage>
</organism>